<proteinExistence type="predicted"/>
<evidence type="ECO:0000313" key="1">
    <source>
        <dbReference type="EMBL" id="SHK10080.1"/>
    </source>
</evidence>
<keyword evidence="2" id="KW-1185">Reference proteome</keyword>
<gene>
    <name evidence="1" type="ORF">SAMN05443507_108102</name>
</gene>
<dbReference type="Proteomes" id="UP000184016">
    <property type="component" value="Unassembled WGS sequence"/>
</dbReference>
<organism evidence="1 2">
    <name type="scientific">Alicyclobacillus tolerans</name>
    <dbReference type="NCBI Taxonomy" id="90970"/>
    <lineage>
        <taxon>Bacteria</taxon>
        <taxon>Bacillati</taxon>
        <taxon>Bacillota</taxon>
        <taxon>Bacilli</taxon>
        <taxon>Bacillales</taxon>
        <taxon>Alicyclobacillaceae</taxon>
        <taxon>Alicyclobacillus</taxon>
    </lineage>
</organism>
<dbReference type="EMBL" id="FRAF01000008">
    <property type="protein sequence ID" value="SHK10080.1"/>
    <property type="molecule type" value="Genomic_DNA"/>
</dbReference>
<reference evidence="2" key="1">
    <citation type="submission" date="2016-11" db="EMBL/GenBank/DDBJ databases">
        <authorList>
            <person name="Varghese N."/>
            <person name="Submissions S."/>
        </authorList>
    </citation>
    <scope>NUCLEOTIDE SEQUENCE [LARGE SCALE GENOMIC DNA]</scope>
    <source>
        <strain evidence="2">USBA-503</strain>
    </source>
</reference>
<evidence type="ECO:0000313" key="2">
    <source>
        <dbReference type="Proteomes" id="UP000184016"/>
    </source>
</evidence>
<protein>
    <submittedName>
        <fullName evidence="1">Uncharacterized protein</fullName>
    </submittedName>
</protein>
<accession>A0A1M6PQ42</accession>
<name>A0A1M6PQ42_9BACL</name>
<dbReference type="AlphaFoldDB" id="A0A1M6PQ42"/>
<sequence>MMMETKVFQTVVLSHTDEAQNQLLLRMLQERVAKSEIRIVDVKRLKKELVITYRVLQP</sequence>